<evidence type="ECO:0000259" key="1">
    <source>
        <dbReference type="Pfam" id="PF00561"/>
    </source>
</evidence>
<dbReference type="GO" id="GO:0047372">
    <property type="term" value="F:monoacylglycerol lipase activity"/>
    <property type="evidence" value="ECO:0007669"/>
    <property type="project" value="TreeGrafter"/>
</dbReference>
<keyword evidence="2" id="KW-0378">Hydrolase</keyword>
<name>A0A9P9DRF4_9PLEO</name>
<dbReference type="GO" id="GO:0016020">
    <property type="term" value="C:membrane"/>
    <property type="evidence" value="ECO:0007669"/>
    <property type="project" value="TreeGrafter"/>
</dbReference>
<feature type="domain" description="AB hydrolase-1" evidence="1">
    <location>
        <begin position="29"/>
        <end position="130"/>
    </location>
</feature>
<dbReference type="Gene3D" id="3.40.50.1820">
    <property type="entry name" value="alpha/beta hydrolase"/>
    <property type="match status" value="1"/>
</dbReference>
<proteinExistence type="predicted"/>
<dbReference type="InterPro" id="IPR000073">
    <property type="entry name" value="AB_hydrolase_1"/>
</dbReference>
<keyword evidence="3" id="KW-1185">Reference proteome</keyword>
<dbReference type="InterPro" id="IPR000639">
    <property type="entry name" value="Epox_hydrolase-like"/>
</dbReference>
<dbReference type="InterPro" id="IPR050266">
    <property type="entry name" value="AB_hydrolase_sf"/>
</dbReference>
<dbReference type="EMBL" id="JAGMWT010000008">
    <property type="protein sequence ID" value="KAH7123672.1"/>
    <property type="molecule type" value="Genomic_DNA"/>
</dbReference>
<dbReference type="Pfam" id="PF00561">
    <property type="entry name" value="Abhydrolase_1"/>
    <property type="match status" value="1"/>
</dbReference>
<evidence type="ECO:0000313" key="3">
    <source>
        <dbReference type="Proteomes" id="UP000700596"/>
    </source>
</evidence>
<feature type="non-terminal residue" evidence="2">
    <location>
        <position position="135"/>
    </location>
</feature>
<dbReference type="PRINTS" id="PR00412">
    <property type="entry name" value="EPOXHYDRLASE"/>
</dbReference>
<dbReference type="SUPFAM" id="SSF53474">
    <property type="entry name" value="alpha/beta-Hydrolases"/>
    <property type="match status" value="1"/>
</dbReference>
<dbReference type="InterPro" id="IPR029058">
    <property type="entry name" value="AB_hydrolase_fold"/>
</dbReference>
<dbReference type="PANTHER" id="PTHR43798:SF33">
    <property type="entry name" value="HYDROLASE, PUTATIVE (AFU_ORTHOLOGUE AFUA_2G14860)-RELATED"/>
    <property type="match status" value="1"/>
</dbReference>
<protein>
    <submittedName>
        <fullName evidence="2">Alpha/Beta hydrolase protein</fullName>
    </submittedName>
</protein>
<sequence length="135" mass="15443">MDAFKKKTVKTSRGYTYTYYASEGDRSLPALFFQHGWPDHAEMWKDIAERLIHTKFPTIIPDLRGYDSTDKPTDPAKYKWDAITKNLIDIIDAEKVDKVTSIGHNWGAMCAARLYNYHPNRVTGCVLLNIGYVAP</sequence>
<evidence type="ECO:0000313" key="2">
    <source>
        <dbReference type="EMBL" id="KAH7123672.1"/>
    </source>
</evidence>
<gene>
    <name evidence="2" type="ORF">B0J11DRAFT_415218</name>
</gene>
<dbReference type="OrthoDB" id="284184at2759"/>
<organism evidence="2 3">
    <name type="scientific">Dendryphion nanum</name>
    <dbReference type="NCBI Taxonomy" id="256645"/>
    <lineage>
        <taxon>Eukaryota</taxon>
        <taxon>Fungi</taxon>
        <taxon>Dikarya</taxon>
        <taxon>Ascomycota</taxon>
        <taxon>Pezizomycotina</taxon>
        <taxon>Dothideomycetes</taxon>
        <taxon>Pleosporomycetidae</taxon>
        <taxon>Pleosporales</taxon>
        <taxon>Torulaceae</taxon>
        <taxon>Dendryphion</taxon>
    </lineage>
</organism>
<comment type="caution">
    <text evidence="2">The sequence shown here is derived from an EMBL/GenBank/DDBJ whole genome shotgun (WGS) entry which is preliminary data.</text>
</comment>
<dbReference type="GO" id="GO:0046464">
    <property type="term" value="P:acylglycerol catabolic process"/>
    <property type="evidence" value="ECO:0007669"/>
    <property type="project" value="TreeGrafter"/>
</dbReference>
<accession>A0A9P9DRF4</accession>
<reference evidence="2" key="1">
    <citation type="journal article" date="2021" name="Nat. Commun.">
        <title>Genetic determinants of endophytism in the Arabidopsis root mycobiome.</title>
        <authorList>
            <person name="Mesny F."/>
            <person name="Miyauchi S."/>
            <person name="Thiergart T."/>
            <person name="Pickel B."/>
            <person name="Atanasova L."/>
            <person name="Karlsson M."/>
            <person name="Huettel B."/>
            <person name="Barry K.W."/>
            <person name="Haridas S."/>
            <person name="Chen C."/>
            <person name="Bauer D."/>
            <person name="Andreopoulos W."/>
            <person name="Pangilinan J."/>
            <person name="LaButti K."/>
            <person name="Riley R."/>
            <person name="Lipzen A."/>
            <person name="Clum A."/>
            <person name="Drula E."/>
            <person name="Henrissat B."/>
            <person name="Kohler A."/>
            <person name="Grigoriev I.V."/>
            <person name="Martin F.M."/>
            <person name="Hacquard S."/>
        </authorList>
    </citation>
    <scope>NUCLEOTIDE SEQUENCE</scope>
    <source>
        <strain evidence="2">MPI-CAGE-CH-0243</strain>
    </source>
</reference>
<dbReference type="PANTHER" id="PTHR43798">
    <property type="entry name" value="MONOACYLGLYCEROL LIPASE"/>
    <property type="match status" value="1"/>
</dbReference>
<dbReference type="Proteomes" id="UP000700596">
    <property type="component" value="Unassembled WGS sequence"/>
</dbReference>
<dbReference type="AlphaFoldDB" id="A0A9P9DRF4"/>